<keyword evidence="3 9" id="KW-0479">Metal-binding</keyword>
<comment type="catalytic activity">
    <reaction evidence="6 9 10">
        <text>4-methyl-5-(2-phosphooxyethyl)-thiazole + 4-amino-2-methyl-5-(diphosphooxymethyl)pyrimidine + H(+) = thiamine phosphate + diphosphate</text>
        <dbReference type="Rhea" id="RHEA:22328"/>
        <dbReference type="ChEBI" id="CHEBI:15378"/>
        <dbReference type="ChEBI" id="CHEBI:33019"/>
        <dbReference type="ChEBI" id="CHEBI:37575"/>
        <dbReference type="ChEBI" id="CHEBI:57841"/>
        <dbReference type="ChEBI" id="CHEBI:58296"/>
        <dbReference type="EC" id="2.5.1.3"/>
    </reaction>
</comment>
<evidence type="ECO:0000256" key="3">
    <source>
        <dbReference type="ARBA" id="ARBA00022723"/>
    </source>
</evidence>
<keyword evidence="14" id="KW-1185">Reference proteome</keyword>
<keyword evidence="4 9" id="KW-0460">Magnesium</keyword>
<dbReference type="EC" id="2.5.1.3" evidence="9"/>
<protein>
    <recommendedName>
        <fullName evidence="9">Thiamine-phosphate synthase</fullName>
        <shortName evidence="9">TP synthase</shortName>
        <shortName evidence="9">TPS</shortName>
        <ecNumber evidence="9">2.5.1.3</ecNumber>
    </recommendedName>
    <alternativeName>
        <fullName evidence="9">Thiamine-phosphate pyrophosphorylase</fullName>
        <shortName evidence="9">TMP pyrophosphorylase</shortName>
        <shortName evidence="9">TMP-PPase</shortName>
    </alternativeName>
</protein>
<evidence type="ECO:0000256" key="8">
    <source>
        <dbReference type="ARBA" id="ARBA00047883"/>
    </source>
</evidence>
<feature type="domain" description="Thiamine phosphate synthase/TenI" evidence="12">
    <location>
        <begin position="10"/>
        <end position="190"/>
    </location>
</feature>
<proteinExistence type="inferred from homology"/>
<dbReference type="InterPro" id="IPR036206">
    <property type="entry name" value="ThiamineP_synth_sf"/>
</dbReference>
<accession>A0ABS3KQB1</accession>
<feature type="binding site" evidence="9">
    <location>
        <begin position="40"/>
        <end position="44"/>
    </location>
    <ligand>
        <name>4-amino-2-methyl-5-(diphosphooxymethyl)pyrimidine</name>
        <dbReference type="ChEBI" id="CHEBI:57841"/>
    </ligand>
</feature>
<dbReference type="EMBL" id="JACTNG010000005">
    <property type="protein sequence ID" value="MBO1079666.1"/>
    <property type="molecule type" value="Genomic_DNA"/>
</dbReference>
<dbReference type="GO" id="GO:0004789">
    <property type="term" value="F:thiamine-phosphate diphosphorylase activity"/>
    <property type="evidence" value="ECO:0007669"/>
    <property type="project" value="UniProtKB-EC"/>
</dbReference>
<dbReference type="NCBIfam" id="TIGR00693">
    <property type="entry name" value="thiE"/>
    <property type="match status" value="1"/>
</dbReference>
<evidence type="ECO:0000259" key="12">
    <source>
        <dbReference type="Pfam" id="PF02581"/>
    </source>
</evidence>
<name>A0ABS3KQB1_9PROT</name>
<evidence type="ECO:0000256" key="1">
    <source>
        <dbReference type="ARBA" id="ARBA00005165"/>
    </source>
</evidence>
<dbReference type="CDD" id="cd00564">
    <property type="entry name" value="TMP_TenI"/>
    <property type="match status" value="1"/>
</dbReference>
<comment type="similarity">
    <text evidence="9 10">Belongs to the thiamine-phosphate synthase family.</text>
</comment>
<evidence type="ECO:0000256" key="5">
    <source>
        <dbReference type="ARBA" id="ARBA00022977"/>
    </source>
</evidence>
<evidence type="ECO:0000313" key="14">
    <source>
        <dbReference type="Proteomes" id="UP001518989"/>
    </source>
</evidence>
<evidence type="ECO:0000256" key="10">
    <source>
        <dbReference type="RuleBase" id="RU003826"/>
    </source>
</evidence>
<dbReference type="PANTHER" id="PTHR20857:SF15">
    <property type="entry name" value="THIAMINE-PHOSPHATE SYNTHASE"/>
    <property type="match status" value="1"/>
</dbReference>
<reference evidence="13 14" key="1">
    <citation type="submission" date="2020-09" db="EMBL/GenBank/DDBJ databases">
        <title>Roseomonas.</title>
        <authorList>
            <person name="Zhu W."/>
        </authorList>
    </citation>
    <scope>NUCLEOTIDE SEQUENCE [LARGE SCALE GENOMIC DNA]</scope>
    <source>
        <strain evidence="13 14">573</strain>
    </source>
</reference>
<comment type="catalytic activity">
    <reaction evidence="7 9 10">
        <text>2-(2-carboxy-4-methylthiazol-5-yl)ethyl phosphate + 4-amino-2-methyl-5-(diphosphooxymethyl)pyrimidine + 2 H(+) = thiamine phosphate + CO2 + diphosphate</text>
        <dbReference type="Rhea" id="RHEA:47848"/>
        <dbReference type="ChEBI" id="CHEBI:15378"/>
        <dbReference type="ChEBI" id="CHEBI:16526"/>
        <dbReference type="ChEBI" id="CHEBI:33019"/>
        <dbReference type="ChEBI" id="CHEBI:37575"/>
        <dbReference type="ChEBI" id="CHEBI:57841"/>
        <dbReference type="ChEBI" id="CHEBI:62890"/>
        <dbReference type="EC" id="2.5.1.3"/>
    </reaction>
</comment>
<dbReference type="SUPFAM" id="SSF51391">
    <property type="entry name" value="Thiamin phosphate synthase"/>
    <property type="match status" value="1"/>
</dbReference>
<evidence type="ECO:0000256" key="6">
    <source>
        <dbReference type="ARBA" id="ARBA00047334"/>
    </source>
</evidence>
<evidence type="ECO:0000256" key="11">
    <source>
        <dbReference type="RuleBase" id="RU004253"/>
    </source>
</evidence>
<feature type="binding site" evidence="9">
    <location>
        <position position="167"/>
    </location>
    <ligand>
        <name>2-[(2R,5Z)-2-carboxy-4-methylthiazol-5(2H)-ylidene]ethyl phosphate</name>
        <dbReference type="ChEBI" id="CHEBI:62899"/>
    </ligand>
</feature>
<comment type="cofactor">
    <cofactor evidence="9">
        <name>Mg(2+)</name>
        <dbReference type="ChEBI" id="CHEBI:18420"/>
    </cofactor>
    <text evidence="9">Binds 1 Mg(2+) ion per subunit.</text>
</comment>
<dbReference type="Pfam" id="PF02581">
    <property type="entry name" value="TMP-TENI"/>
    <property type="match status" value="1"/>
</dbReference>
<dbReference type="InterPro" id="IPR022998">
    <property type="entry name" value="ThiamineP_synth_TenI"/>
</dbReference>
<dbReference type="InterPro" id="IPR013785">
    <property type="entry name" value="Aldolase_TIM"/>
</dbReference>
<dbReference type="Proteomes" id="UP001518989">
    <property type="component" value="Unassembled WGS sequence"/>
</dbReference>
<dbReference type="Gene3D" id="3.20.20.70">
    <property type="entry name" value="Aldolase class I"/>
    <property type="match status" value="1"/>
</dbReference>
<dbReference type="InterPro" id="IPR034291">
    <property type="entry name" value="TMP_synthase"/>
</dbReference>
<comment type="function">
    <text evidence="9">Condenses 4-methyl-5-(beta-hydroxyethyl)thiazole monophosphate (THZ-P) and 2-methyl-4-amino-5-hydroxymethyl pyrimidine pyrophosphate (HMP-PP) to form thiamine monophosphate (TMP).</text>
</comment>
<dbReference type="RefSeq" id="WP_207417342.1">
    <property type="nucleotide sequence ID" value="NZ_CP061177.1"/>
</dbReference>
<evidence type="ECO:0000256" key="7">
    <source>
        <dbReference type="ARBA" id="ARBA00047851"/>
    </source>
</evidence>
<evidence type="ECO:0000313" key="13">
    <source>
        <dbReference type="EMBL" id="MBO1079666.1"/>
    </source>
</evidence>
<feature type="binding site" evidence="9">
    <location>
        <begin position="137"/>
        <end position="139"/>
    </location>
    <ligand>
        <name>2-[(2R,5Z)-2-carboxy-4-methylthiazol-5(2H)-ylidene]ethyl phosphate</name>
        <dbReference type="ChEBI" id="CHEBI:62899"/>
    </ligand>
</feature>
<keyword evidence="5 9" id="KW-0784">Thiamine biosynthesis</keyword>
<keyword evidence="2 9" id="KW-0808">Transferase</keyword>
<feature type="binding site" evidence="9">
    <location>
        <begin position="187"/>
        <end position="188"/>
    </location>
    <ligand>
        <name>2-[(2R,5Z)-2-carboxy-4-methylthiazol-5(2H)-ylidene]ethyl phosphate</name>
        <dbReference type="ChEBI" id="CHEBI:62899"/>
    </ligand>
</feature>
<feature type="binding site" evidence="9">
    <location>
        <position position="92"/>
    </location>
    <ligand>
        <name>Mg(2+)</name>
        <dbReference type="ChEBI" id="CHEBI:18420"/>
    </ligand>
</feature>
<feature type="binding site" evidence="9">
    <location>
        <position position="73"/>
    </location>
    <ligand>
        <name>Mg(2+)</name>
        <dbReference type="ChEBI" id="CHEBI:18420"/>
    </ligand>
</feature>
<organism evidence="13 14">
    <name type="scientific">Roseomonas haemaphysalidis</name>
    <dbReference type="NCBI Taxonomy" id="2768162"/>
    <lineage>
        <taxon>Bacteria</taxon>
        <taxon>Pseudomonadati</taxon>
        <taxon>Pseudomonadota</taxon>
        <taxon>Alphaproteobacteria</taxon>
        <taxon>Acetobacterales</taxon>
        <taxon>Roseomonadaceae</taxon>
        <taxon>Roseomonas</taxon>
    </lineage>
</organism>
<dbReference type="PANTHER" id="PTHR20857">
    <property type="entry name" value="THIAMINE-PHOSPHATE PYROPHOSPHORYLASE"/>
    <property type="match status" value="1"/>
</dbReference>
<feature type="binding site" evidence="9">
    <location>
        <position position="72"/>
    </location>
    <ligand>
        <name>4-amino-2-methyl-5-(diphosphooxymethyl)pyrimidine</name>
        <dbReference type="ChEBI" id="CHEBI:57841"/>
    </ligand>
</feature>
<evidence type="ECO:0000256" key="4">
    <source>
        <dbReference type="ARBA" id="ARBA00022842"/>
    </source>
</evidence>
<feature type="binding site" evidence="9">
    <location>
        <position position="110"/>
    </location>
    <ligand>
        <name>4-amino-2-methyl-5-(diphosphooxymethyl)pyrimidine</name>
        <dbReference type="ChEBI" id="CHEBI:57841"/>
    </ligand>
</feature>
<dbReference type="HAMAP" id="MF_00097">
    <property type="entry name" value="TMP_synthase"/>
    <property type="match status" value="1"/>
</dbReference>
<evidence type="ECO:0000256" key="2">
    <source>
        <dbReference type="ARBA" id="ARBA00022679"/>
    </source>
</evidence>
<feature type="binding site" evidence="9">
    <location>
        <position position="140"/>
    </location>
    <ligand>
        <name>4-amino-2-methyl-5-(diphosphooxymethyl)pyrimidine</name>
        <dbReference type="ChEBI" id="CHEBI:57841"/>
    </ligand>
</feature>
<comment type="catalytic activity">
    <reaction evidence="8 9 10">
        <text>2-[(2R,5Z)-2-carboxy-4-methylthiazol-5(2H)-ylidene]ethyl phosphate + 4-amino-2-methyl-5-(diphosphooxymethyl)pyrimidine + 2 H(+) = thiamine phosphate + CO2 + diphosphate</text>
        <dbReference type="Rhea" id="RHEA:47844"/>
        <dbReference type="ChEBI" id="CHEBI:15378"/>
        <dbReference type="ChEBI" id="CHEBI:16526"/>
        <dbReference type="ChEBI" id="CHEBI:33019"/>
        <dbReference type="ChEBI" id="CHEBI:37575"/>
        <dbReference type="ChEBI" id="CHEBI:57841"/>
        <dbReference type="ChEBI" id="CHEBI:62899"/>
        <dbReference type="EC" id="2.5.1.3"/>
    </reaction>
</comment>
<evidence type="ECO:0000256" key="9">
    <source>
        <dbReference type="HAMAP-Rule" id="MF_00097"/>
    </source>
</evidence>
<comment type="pathway">
    <text evidence="1 9 11">Cofactor biosynthesis; thiamine diphosphate biosynthesis; thiamine phosphate from 4-amino-2-methyl-5-diphosphomethylpyrimidine and 4-methyl-5-(2-phosphoethyl)-thiazole: step 1/1.</text>
</comment>
<comment type="caution">
    <text evidence="13">The sequence shown here is derived from an EMBL/GenBank/DDBJ whole genome shotgun (WGS) entry which is preliminary data.</text>
</comment>
<sequence>MPAREEGCRLYLVTPPALEPRAFADTLARALDAGDVAALQLRLKDVDDDAVRRAIDVLRPVAQSRDVAFLLNDRAELAAQTGCDGAHLGQEDGDHAAARKLLGNGMLGISCQNSRHLAMRAGELGADYVAFGAFFPTSTKAVTELADVEVLEWWSSIFEVPCVAIGGINPENCGPLVRAGADFLAVVSAVWNHPEGAGAGVRAMNAAIAAA</sequence>
<gene>
    <name evidence="9 13" type="primary">thiE</name>
    <name evidence="13" type="ORF">IAI61_11550</name>
</gene>